<feature type="compositionally biased region" description="Polar residues" evidence="9">
    <location>
        <begin position="663"/>
        <end position="689"/>
    </location>
</feature>
<keyword evidence="4" id="KW-1134">Transmembrane beta strand</keyword>
<dbReference type="InterPro" id="IPR006439">
    <property type="entry name" value="HAD-SF_hydro_IA"/>
</dbReference>
<dbReference type="AlphaFoldDB" id="A0A7R9LI64"/>
<keyword evidence="6" id="KW-0653">Protein transport</keyword>
<feature type="domain" description="FHA" evidence="10">
    <location>
        <begin position="729"/>
        <end position="778"/>
    </location>
</feature>
<dbReference type="InterPro" id="IPR050810">
    <property type="entry name" value="Bact_Secretion_Sys_Channel"/>
</dbReference>
<dbReference type="SFLD" id="SFLDS00003">
    <property type="entry name" value="Haloacid_Dehalogenase"/>
    <property type="match status" value="1"/>
</dbReference>
<dbReference type="Pfam" id="PF03958">
    <property type="entry name" value="Secretin_N"/>
    <property type="match status" value="2"/>
</dbReference>
<evidence type="ECO:0008006" key="14">
    <source>
        <dbReference type="Google" id="ProtNLM"/>
    </source>
</evidence>
<dbReference type="Gene3D" id="3.40.50.1000">
    <property type="entry name" value="HAD superfamily/HAD-like"/>
    <property type="match status" value="1"/>
</dbReference>
<feature type="compositionally biased region" description="Low complexity" evidence="9">
    <location>
        <begin position="297"/>
        <end position="332"/>
    </location>
</feature>
<dbReference type="InterPro" id="IPR036412">
    <property type="entry name" value="HAD-like_sf"/>
</dbReference>
<evidence type="ECO:0000313" key="12">
    <source>
        <dbReference type="EMBL" id="CAD7640881.1"/>
    </source>
</evidence>
<feature type="domain" description="PDZ" evidence="11">
    <location>
        <begin position="1"/>
        <end position="52"/>
    </location>
</feature>
<evidence type="ECO:0000256" key="4">
    <source>
        <dbReference type="ARBA" id="ARBA00022452"/>
    </source>
</evidence>
<dbReference type="Pfam" id="PF17820">
    <property type="entry name" value="PDZ_6"/>
    <property type="match status" value="1"/>
</dbReference>
<dbReference type="InterPro" id="IPR000253">
    <property type="entry name" value="FHA_dom"/>
</dbReference>
<dbReference type="FunFam" id="3.40.50.1000:FF:000022">
    <property type="entry name" value="Phosphoglycolate phosphatase"/>
    <property type="match status" value="1"/>
</dbReference>
<dbReference type="SFLD" id="SFLDG01135">
    <property type="entry name" value="C1.5.6:_HAD__Beta-PGM__Phospha"/>
    <property type="match status" value="1"/>
</dbReference>
<dbReference type="InterPro" id="IPR001478">
    <property type="entry name" value="PDZ"/>
</dbReference>
<dbReference type="SUPFAM" id="SSF56784">
    <property type="entry name" value="HAD-like"/>
    <property type="match status" value="1"/>
</dbReference>
<dbReference type="SMART" id="SM00240">
    <property type="entry name" value="FHA"/>
    <property type="match status" value="1"/>
</dbReference>
<evidence type="ECO:0000259" key="10">
    <source>
        <dbReference type="PROSITE" id="PS50006"/>
    </source>
</evidence>
<evidence type="ECO:0000256" key="8">
    <source>
        <dbReference type="ARBA" id="ARBA00023237"/>
    </source>
</evidence>
<dbReference type="Gene3D" id="2.60.200.20">
    <property type="match status" value="1"/>
</dbReference>
<dbReference type="SFLD" id="SFLDG01129">
    <property type="entry name" value="C1.5:_HAD__Beta-PGM__Phosphata"/>
    <property type="match status" value="1"/>
</dbReference>
<dbReference type="InterPro" id="IPR001775">
    <property type="entry name" value="GspD/PilQ"/>
</dbReference>
<evidence type="ECO:0000256" key="1">
    <source>
        <dbReference type="ARBA" id="ARBA00004442"/>
    </source>
</evidence>
<evidence type="ECO:0000256" key="5">
    <source>
        <dbReference type="ARBA" id="ARBA00022729"/>
    </source>
</evidence>
<dbReference type="InterPro" id="IPR023214">
    <property type="entry name" value="HAD_sf"/>
</dbReference>
<dbReference type="Gene3D" id="2.30.42.10">
    <property type="match status" value="1"/>
</dbReference>
<feature type="region of interest" description="Disordered" evidence="9">
    <location>
        <begin position="663"/>
        <end position="693"/>
    </location>
</feature>
<gene>
    <name evidence="12" type="ORF">ONB1V03_LOCUS2806</name>
</gene>
<dbReference type="PRINTS" id="PR00811">
    <property type="entry name" value="BCTERIALGSPD"/>
</dbReference>
<keyword evidence="13" id="KW-1185">Reference proteome</keyword>
<evidence type="ECO:0000256" key="6">
    <source>
        <dbReference type="ARBA" id="ARBA00022927"/>
    </source>
</evidence>
<dbReference type="PROSITE" id="PS50106">
    <property type="entry name" value="PDZ"/>
    <property type="match status" value="1"/>
</dbReference>
<dbReference type="NCBIfam" id="TIGR02517">
    <property type="entry name" value="type_II_gspD"/>
    <property type="match status" value="1"/>
</dbReference>
<dbReference type="InterPro" id="IPR005644">
    <property type="entry name" value="NolW-like"/>
</dbReference>
<dbReference type="InterPro" id="IPR023198">
    <property type="entry name" value="PGP-like_dom2"/>
</dbReference>
<comment type="similarity">
    <text evidence="2">Belongs to the bacterial secretin family. GSP D subfamily.</text>
</comment>
<evidence type="ECO:0000259" key="11">
    <source>
        <dbReference type="PROSITE" id="PS50106"/>
    </source>
</evidence>
<dbReference type="InterPro" id="IPR004846">
    <property type="entry name" value="T2SS/T3SS_dom"/>
</dbReference>
<dbReference type="Pfam" id="PF00263">
    <property type="entry name" value="Secretin"/>
    <property type="match status" value="1"/>
</dbReference>
<keyword evidence="4" id="KW-0812">Transmembrane</keyword>
<proteinExistence type="inferred from homology"/>
<evidence type="ECO:0000256" key="3">
    <source>
        <dbReference type="ARBA" id="ARBA00022448"/>
    </source>
</evidence>
<dbReference type="NCBIfam" id="TIGR01549">
    <property type="entry name" value="HAD-SF-IA-v1"/>
    <property type="match status" value="1"/>
</dbReference>
<dbReference type="Pfam" id="PF13419">
    <property type="entry name" value="HAD_2"/>
    <property type="match status" value="1"/>
</dbReference>
<feature type="region of interest" description="Disordered" evidence="9">
    <location>
        <begin position="293"/>
        <end position="332"/>
    </location>
</feature>
<sequence length="1132" mass="122468">MNENRDEYLKNMGVNASGGQGYEVTDQTPAALRNKLGLRSGDRILSLNGQSVGQGQSDVQLLEQAKRDGKVKIEIKRGDQVMTIQQSFYGFFESQSTTLGFSCSGTNDGCGVLNVNGVVAIPSGNTIRLVPDSNVKNSGVPYDPRNNARGDQVVTRVIWLENTNPNDLIPALRPLMPQFAHLAAIQGTNALIVSDRAANIYQLETIIRNLDGTGQNDIEAVPLQQSQAEEIIKQLDAMSSTGASKDFAGARVRIIADARTNRILIKGDTGTRKRIRNMIEMLDVPSADRLGGLKAVNSSSNNSSNSSSNNSNSNSFNNNNSSSNTGSSTGSNGAQNALVVKAEPQLMREIEAAIQQLDVRRQQVLIEATIIEVEGNDTDQLGVQWAMGDLSSGVGLINFDKVGTSLAKLAAGYLSGGAAGLGGAVGPGASLVLGDYKEGADGSRRLYGAVIQALKANTKSNLLSTPSIVTMDNEEAYIVVGQNVPFVTGSVSTGTGGTVNPYTSIERKDVGVTLKVIPHIGEGGSIRLEVEQEVSAVAENKGQATDLVTSKRSIKTSVLADHGQTVVLGGLISDDTAHTRQSIPFLGDIPGLGRLFRAEGKSNAKRNLLVFIHPTIIGDNADIRRVSQQRYDQLYSLQLAMDKDGNFAKLPANVDDVFQQRLPFSSTPSSQPKLVQPQPTAQPSSQYQKVPTGAKTGAVQGNAVTTPVAEEPNDIRELEGQEVTIDRDMLVGRHQDADLLLQAAEISRRHAAFLLKEDALWVQDLKSSNGTFVNDIRIDQDKLLMDVKPVVLQTEQAAPEVEVQPVVASVETPVQQPAEAVATAEIKPAAPVERTVADQMNEQGMPELSERDSNVQINREGMPSGVAIPKPAPIPEGVDIHAATQPKVEQVKAPELVAEEHVETQKNAKLGLATLLDQRELILFDLDGTLVDSAFDLYRAMNLSLARLNLPQVTEQQVRVWIGKGTSLFCESTLKYLKGEVDPVLHQQLLDTFLEIYNAEPCVDTKPFSGILEFLEWGIENNKKLICVTNKPEQPARKILEELQMDHYFVDVIGGDRFEVRKPHPKPLLYCVETYQSSTDKTLMIGDSSNDVEAARRAEVDCIVVSYGYNHGEDIQLCQPQQVVDDLTELLA</sequence>
<protein>
    <recommendedName>
        <fullName evidence="14">Type II secretion system protein GspD</fullName>
    </recommendedName>
</protein>
<dbReference type="GO" id="GO:0003824">
    <property type="term" value="F:catalytic activity"/>
    <property type="evidence" value="ECO:0007669"/>
    <property type="project" value="UniProtKB-ARBA"/>
</dbReference>
<dbReference type="InterPro" id="IPR038591">
    <property type="entry name" value="NolW-like_sf"/>
</dbReference>
<dbReference type="GO" id="GO:0009306">
    <property type="term" value="P:protein secretion"/>
    <property type="evidence" value="ECO:0007669"/>
    <property type="project" value="InterPro"/>
</dbReference>
<dbReference type="GO" id="GO:0019867">
    <property type="term" value="C:outer membrane"/>
    <property type="evidence" value="ECO:0007669"/>
    <property type="project" value="InterPro"/>
</dbReference>
<dbReference type="Pfam" id="PF00498">
    <property type="entry name" value="FHA"/>
    <property type="match status" value="1"/>
</dbReference>
<dbReference type="Gene3D" id="3.30.1370.120">
    <property type="match status" value="3"/>
</dbReference>
<accession>A0A7R9LI64</accession>
<keyword evidence="8" id="KW-0998">Cell outer membrane</keyword>
<keyword evidence="7" id="KW-0472">Membrane</keyword>
<dbReference type="Proteomes" id="UP000728032">
    <property type="component" value="Unassembled WGS sequence"/>
</dbReference>
<dbReference type="SUPFAM" id="SSF49879">
    <property type="entry name" value="SMAD/FHA domain"/>
    <property type="match status" value="1"/>
</dbReference>
<evidence type="ECO:0000256" key="7">
    <source>
        <dbReference type="ARBA" id="ARBA00023136"/>
    </source>
</evidence>
<keyword evidence="3" id="KW-0813">Transport</keyword>
<dbReference type="PANTHER" id="PTHR30332:SF24">
    <property type="entry name" value="SECRETIN GSPD-RELATED"/>
    <property type="match status" value="1"/>
</dbReference>
<evidence type="ECO:0000313" key="13">
    <source>
        <dbReference type="Proteomes" id="UP000728032"/>
    </source>
</evidence>
<dbReference type="PROSITE" id="PS50006">
    <property type="entry name" value="FHA_DOMAIN"/>
    <property type="match status" value="1"/>
</dbReference>
<evidence type="ECO:0000256" key="9">
    <source>
        <dbReference type="SAM" id="MobiDB-lite"/>
    </source>
</evidence>
<dbReference type="InterPro" id="IPR008984">
    <property type="entry name" value="SMAD_FHA_dom_sf"/>
</dbReference>
<dbReference type="InterPro" id="IPR041489">
    <property type="entry name" value="PDZ_6"/>
</dbReference>
<reference evidence="12" key="1">
    <citation type="submission" date="2020-11" db="EMBL/GenBank/DDBJ databases">
        <authorList>
            <person name="Tran Van P."/>
        </authorList>
    </citation>
    <scope>NUCLEOTIDE SEQUENCE</scope>
</reference>
<dbReference type="InterPro" id="IPR041492">
    <property type="entry name" value="HAD_2"/>
</dbReference>
<comment type="subcellular location">
    <subcellularLocation>
        <location evidence="1">Cell outer membrane</location>
    </subcellularLocation>
</comment>
<dbReference type="Gene3D" id="1.10.150.240">
    <property type="entry name" value="Putative phosphatase, domain 2"/>
    <property type="match status" value="1"/>
</dbReference>
<dbReference type="OrthoDB" id="8300270at2759"/>
<name>A0A7R9LI64_9ACAR</name>
<organism evidence="12">
    <name type="scientific">Oppiella nova</name>
    <dbReference type="NCBI Taxonomy" id="334625"/>
    <lineage>
        <taxon>Eukaryota</taxon>
        <taxon>Metazoa</taxon>
        <taxon>Ecdysozoa</taxon>
        <taxon>Arthropoda</taxon>
        <taxon>Chelicerata</taxon>
        <taxon>Arachnida</taxon>
        <taxon>Acari</taxon>
        <taxon>Acariformes</taxon>
        <taxon>Sarcoptiformes</taxon>
        <taxon>Oribatida</taxon>
        <taxon>Brachypylina</taxon>
        <taxon>Oppioidea</taxon>
        <taxon>Oppiidae</taxon>
        <taxon>Oppiella</taxon>
    </lineage>
</organism>
<dbReference type="InterPro" id="IPR036034">
    <property type="entry name" value="PDZ_sf"/>
</dbReference>
<dbReference type="EMBL" id="OC915537">
    <property type="protein sequence ID" value="CAD7640881.1"/>
    <property type="molecule type" value="Genomic_DNA"/>
</dbReference>
<dbReference type="SUPFAM" id="SSF50156">
    <property type="entry name" value="PDZ domain-like"/>
    <property type="match status" value="1"/>
</dbReference>
<evidence type="ECO:0000256" key="2">
    <source>
        <dbReference type="ARBA" id="ARBA00006980"/>
    </source>
</evidence>
<dbReference type="PANTHER" id="PTHR30332">
    <property type="entry name" value="PROBABLE GENERAL SECRETION PATHWAY PROTEIN D"/>
    <property type="match status" value="1"/>
</dbReference>
<dbReference type="CDD" id="cd00060">
    <property type="entry name" value="FHA"/>
    <property type="match status" value="1"/>
</dbReference>
<keyword evidence="5" id="KW-0732">Signal</keyword>
<dbReference type="EMBL" id="CAJPVJ010000712">
    <property type="protein sequence ID" value="CAG2163222.1"/>
    <property type="molecule type" value="Genomic_DNA"/>
</dbReference>
<dbReference type="InterPro" id="IPR013356">
    <property type="entry name" value="T2SS_GspD"/>
</dbReference>